<dbReference type="EMBL" id="JACHLI010000001">
    <property type="protein sequence ID" value="MBB4861225.1"/>
    <property type="molecule type" value="Genomic_DNA"/>
</dbReference>
<dbReference type="AlphaFoldDB" id="A0A7W7KEV5"/>
<dbReference type="RefSeq" id="WP_184585503.1">
    <property type="nucleotide sequence ID" value="NZ_JACHLI010000001.1"/>
</dbReference>
<evidence type="ECO:0000256" key="1">
    <source>
        <dbReference type="SAM" id="Phobius"/>
    </source>
</evidence>
<feature type="transmembrane region" description="Helical" evidence="1">
    <location>
        <begin position="21"/>
        <end position="38"/>
    </location>
</feature>
<dbReference type="Proteomes" id="UP000566995">
    <property type="component" value="Unassembled WGS sequence"/>
</dbReference>
<name>A0A7W7KEV5_PSENT</name>
<evidence type="ECO:0000313" key="2">
    <source>
        <dbReference type="EMBL" id="MBB4861225.1"/>
    </source>
</evidence>
<organism evidence="2 3">
    <name type="scientific">Pseudomonas nitroreducens</name>
    <dbReference type="NCBI Taxonomy" id="46680"/>
    <lineage>
        <taxon>Bacteria</taxon>
        <taxon>Pseudomonadati</taxon>
        <taxon>Pseudomonadota</taxon>
        <taxon>Gammaproteobacteria</taxon>
        <taxon>Pseudomonadales</taxon>
        <taxon>Pseudomonadaceae</taxon>
        <taxon>Pseudomonas</taxon>
    </lineage>
</organism>
<keyword evidence="1" id="KW-0472">Membrane</keyword>
<gene>
    <name evidence="2" type="ORF">HNP46_000036</name>
</gene>
<keyword evidence="1" id="KW-0812">Transmembrane</keyword>
<sequence>MMKIAGCLQNILLWYLGRLKVSHRFVLIDMLFVGAIIFKRWRFVMGKHPARKLVLDRRDFGVYTARFAQMHSASIAEDILTKGAARTAFEALPKALLNNLLHCLDLEYNGSPLSCVATLAAVSKRSIKAVESLAASSARPAAFDLNHSLLEAQPTSILMGARACGHADWQQLADLLFAAERVEREEIYDFFQYVFGVSLDALFDEQGLEGYVKPVLAEQDLKEVLKEGVPFIEIPGTNDLLRADVFHQRYQVYVSEYHLDREEQVVVALGNAGSIYGAFEVLLRAFEVYRQAGGRANDPLLHKHWRRVTIMSGKRVAAQALVSEVAGRPGSAELQWCGHLAGQPSSDKVFCLLSKQYMPYQHYPEAGAALAWANSALGEERAA</sequence>
<reference evidence="2 3" key="1">
    <citation type="submission" date="2020-08" db="EMBL/GenBank/DDBJ databases">
        <title>Functional genomics of gut bacteria from endangered species of beetles.</title>
        <authorList>
            <person name="Carlos-Shanley C."/>
        </authorList>
    </citation>
    <scope>NUCLEOTIDE SEQUENCE [LARGE SCALE GENOMIC DNA]</scope>
    <source>
        <strain evidence="2 3">S00179</strain>
    </source>
</reference>
<comment type="caution">
    <text evidence="2">The sequence shown here is derived from an EMBL/GenBank/DDBJ whole genome shotgun (WGS) entry which is preliminary data.</text>
</comment>
<keyword evidence="1" id="KW-1133">Transmembrane helix</keyword>
<accession>A0A7W7KEV5</accession>
<protein>
    <submittedName>
        <fullName evidence="2">Uncharacterized protein</fullName>
    </submittedName>
</protein>
<evidence type="ECO:0000313" key="3">
    <source>
        <dbReference type="Proteomes" id="UP000566995"/>
    </source>
</evidence>
<proteinExistence type="predicted"/>